<dbReference type="AlphaFoldDB" id="A0A1C6JB60"/>
<dbReference type="InterPro" id="IPR036005">
    <property type="entry name" value="Creatinase/aminopeptidase-like"/>
</dbReference>
<evidence type="ECO:0000259" key="1">
    <source>
        <dbReference type="Pfam" id="PF00557"/>
    </source>
</evidence>
<gene>
    <name evidence="2" type="ORF">SAMEA3545359_02049</name>
</gene>
<keyword evidence="2" id="KW-0031">Aminopeptidase</keyword>
<accession>A0A1C6JB60</accession>
<dbReference type="InterPro" id="IPR000994">
    <property type="entry name" value="Pept_M24"/>
</dbReference>
<dbReference type="Gene3D" id="3.90.230.10">
    <property type="entry name" value="Creatinase/methionine aminopeptidase superfamily"/>
    <property type="match status" value="1"/>
</dbReference>
<protein>
    <submittedName>
        <fullName evidence="2">Aminopeptidase</fullName>
    </submittedName>
</protein>
<proteinExistence type="predicted"/>
<dbReference type="SUPFAM" id="SSF55920">
    <property type="entry name" value="Creatinase/aminopeptidase"/>
    <property type="match status" value="1"/>
</dbReference>
<organism evidence="2">
    <name type="scientific">uncultured Anaerotruncus sp</name>
    <dbReference type="NCBI Taxonomy" id="905011"/>
    <lineage>
        <taxon>Bacteria</taxon>
        <taxon>Bacillati</taxon>
        <taxon>Bacillota</taxon>
        <taxon>Clostridia</taxon>
        <taxon>Eubacteriales</taxon>
        <taxon>Oscillospiraceae</taxon>
        <taxon>Anaerotruncus</taxon>
        <taxon>environmental samples</taxon>
    </lineage>
</organism>
<reference evidence="2" key="1">
    <citation type="submission" date="2015-09" db="EMBL/GenBank/DDBJ databases">
        <authorList>
            <consortium name="Pathogen Informatics"/>
        </authorList>
    </citation>
    <scope>NUCLEOTIDE SEQUENCE</scope>
    <source>
        <strain evidence="2">2789STDY5834896</strain>
    </source>
</reference>
<keyword evidence="2" id="KW-0645">Protease</keyword>
<name>A0A1C6JB60_9FIRM</name>
<dbReference type="InterPro" id="IPR050659">
    <property type="entry name" value="Peptidase_M24B"/>
</dbReference>
<dbReference type="EMBL" id="FMHG01000001">
    <property type="protein sequence ID" value="SCJ79219.1"/>
    <property type="molecule type" value="Genomic_DNA"/>
</dbReference>
<sequence>MSAQTGSEVVLAHCKQAQAIARRAFARVRAEIVPGMTEREIKKRVEMYLIDEGAHSFWRYGIGATVHVGPRTLQSASTRQYAVTDTPVGADDCVVMDLAPAVHWQWGDFARTVFLQGGQVVTDYSRLRGELAAGIAEELHLHQVLLHTARPQMTFSQLFSVLSRQIKDDGFQNLDFAGNLGHSVERDEKKRRFLLPDCHQRLCDCAAFTFEPHIARANAPTRGFKRENIYYFTDDTLEVL</sequence>
<dbReference type="Pfam" id="PF00557">
    <property type="entry name" value="Peptidase_M24"/>
    <property type="match status" value="1"/>
</dbReference>
<dbReference type="PANTHER" id="PTHR46112:SF2">
    <property type="entry name" value="XAA-PRO AMINOPEPTIDASE P-RELATED"/>
    <property type="match status" value="1"/>
</dbReference>
<dbReference type="PANTHER" id="PTHR46112">
    <property type="entry name" value="AMINOPEPTIDASE"/>
    <property type="match status" value="1"/>
</dbReference>
<feature type="domain" description="Peptidase M24" evidence="1">
    <location>
        <begin position="13"/>
        <end position="233"/>
    </location>
</feature>
<keyword evidence="2" id="KW-0378">Hydrolase</keyword>
<evidence type="ECO:0000313" key="2">
    <source>
        <dbReference type="EMBL" id="SCJ79219.1"/>
    </source>
</evidence>
<dbReference type="GO" id="GO:0004177">
    <property type="term" value="F:aminopeptidase activity"/>
    <property type="evidence" value="ECO:0007669"/>
    <property type="project" value="UniProtKB-KW"/>
</dbReference>